<dbReference type="InterPro" id="IPR003593">
    <property type="entry name" value="AAA+_ATPase"/>
</dbReference>
<keyword evidence="6" id="KW-0479">Metal-binding</keyword>
<dbReference type="Gene3D" id="1.10.8.60">
    <property type="match status" value="1"/>
</dbReference>
<comment type="subcellular location">
    <subcellularLocation>
        <location evidence="2">Mitochondrion</location>
    </subcellularLocation>
</comment>
<keyword evidence="13" id="KW-0472">Membrane</keyword>
<evidence type="ECO:0000256" key="1">
    <source>
        <dbReference type="ARBA" id="ARBA00001947"/>
    </source>
</evidence>
<protein>
    <recommendedName>
        <fullName evidence="14">AAA+ ATPase domain-containing protein</fullName>
    </recommendedName>
</protein>
<keyword evidence="13" id="KW-1133">Transmembrane helix</keyword>
<proteinExistence type="inferred from homology"/>
<keyword evidence="13" id="KW-0812">Transmembrane</keyword>
<comment type="similarity">
    <text evidence="4">In the N-terminal section; belongs to the AAA ATPase family.</text>
</comment>
<comment type="similarity">
    <text evidence="3">In the C-terminal section; belongs to the peptidase M41 family.</text>
</comment>
<dbReference type="PROSITE" id="PS00674">
    <property type="entry name" value="AAA"/>
    <property type="match status" value="1"/>
</dbReference>
<dbReference type="AlphaFoldDB" id="A0AAV0JVN9"/>
<dbReference type="InterPro" id="IPR027417">
    <property type="entry name" value="P-loop_NTPase"/>
</dbReference>
<evidence type="ECO:0000256" key="5">
    <source>
        <dbReference type="ARBA" id="ARBA00022670"/>
    </source>
</evidence>
<evidence type="ECO:0000256" key="6">
    <source>
        <dbReference type="ARBA" id="ARBA00022723"/>
    </source>
</evidence>
<dbReference type="FunFam" id="3.40.50.300:FF:000195">
    <property type="entry name" value="ATP-dependent zinc metalloprotease FTSH 11"/>
    <property type="match status" value="1"/>
</dbReference>
<dbReference type="InterPro" id="IPR037219">
    <property type="entry name" value="Peptidase_M41-like"/>
</dbReference>
<evidence type="ECO:0000256" key="3">
    <source>
        <dbReference type="ARBA" id="ARBA00010044"/>
    </source>
</evidence>
<comment type="similarity">
    <text evidence="12">Belongs to the AAA ATPase family.</text>
</comment>
<keyword evidence="12" id="KW-0067">ATP-binding</keyword>
<keyword evidence="11" id="KW-0496">Mitochondrion</keyword>
<name>A0AAV0JVN9_9ROSI</name>
<dbReference type="GO" id="GO:0004222">
    <property type="term" value="F:metalloendopeptidase activity"/>
    <property type="evidence" value="ECO:0007669"/>
    <property type="project" value="InterPro"/>
</dbReference>
<reference evidence="15" key="1">
    <citation type="submission" date="2022-08" db="EMBL/GenBank/DDBJ databases">
        <authorList>
            <person name="Gutierrez-Valencia J."/>
        </authorList>
    </citation>
    <scope>NUCLEOTIDE SEQUENCE</scope>
</reference>
<evidence type="ECO:0000313" key="16">
    <source>
        <dbReference type="Proteomes" id="UP001154282"/>
    </source>
</evidence>
<dbReference type="GO" id="GO:0009507">
    <property type="term" value="C:chloroplast"/>
    <property type="evidence" value="ECO:0007669"/>
    <property type="project" value="TreeGrafter"/>
</dbReference>
<dbReference type="EMBL" id="CAMGYJ010000005">
    <property type="protein sequence ID" value="CAI0412933.1"/>
    <property type="molecule type" value="Genomic_DNA"/>
</dbReference>
<gene>
    <name evidence="15" type="ORF">LITE_LOCUS15740</name>
</gene>
<evidence type="ECO:0000256" key="7">
    <source>
        <dbReference type="ARBA" id="ARBA00022801"/>
    </source>
</evidence>
<feature type="domain" description="AAA+ ATPase" evidence="14">
    <location>
        <begin position="250"/>
        <end position="389"/>
    </location>
</feature>
<dbReference type="InterPro" id="IPR003959">
    <property type="entry name" value="ATPase_AAA_core"/>
</dbReference>
<dbReference type="PANTHER" id="PTHR23076">
    <property type="entry name" value="METALLOPROTEASE M41 FTSH"/>
    <property type="match status" value="1"/>
</dbReference>
<dbReference type="InterPro" id="IPR003960">
    <property type="entry name" value="ATPase_AAA_CS"/>
</dbReference>
<keyword evidence="7" id="KW-0378">Hydrolase</keyword>
<dbReference type="GO" id="GO:0006508">
    <property type="term" value="P:proteolysis"/>
    <property type="evidence" value="ECO:0007669"/>
    <property type="project" value="UniProtKB-KW"/>
</dbReference>
<keyword evidence="12" id="KW-0547">Nucleotide-binding</keyword>
<evidence type="ECO:0000256" key="2">
    <source>
        <dbReference type="ARBA" id="ARBA00004173"/>
    </source>
</evidence>
<evidence type="ECO:0000259" key="14">
    <source>
        <dbReference type="SMART" id="SM00382"/>
    </source>
</evidence>
<dbReference type="GO" id="GO:0005739">
    <property type="term" value="C:mitochondrion"/>
    <property type="evidence" value="ECO:0007669"/>
    <property type="project" value="UniProtKB-SubCell"/>
</dbReference>
<dbReference type="FunFam" id="1.10.8.60:FF:000001">
    <property type="entry name" value="ATP-dependent zinc metalloprotease FtsH"/>
    <property type="match status" value="1"/>
</dbReference>
<dbReference type="GO" id="GO:0046872">
    <property type="term" value="F:metal ion binding"/>
    <property type="evidence" value="ECO:0007669"/>
    <property type="project" value="UniProtKB-KW"/>
</dbReference>
<keyword evidence="8" id="KW-0862">Zinc</keyword>
<keyword evidence="9" id="KW-0809">Transit peptide</keyword>
<dbReference type="GO" id="GO:0004176">
    <property type="term" value="F:ATP-dependent peptidase activity"/>
    <property type="evidence" value="ECO:0007669"/>
    <property type="project" value="InterPro"/>
</dbReference>
<dbReference type="Pfam" id="PF00004">
    <property type="entry name" value="AAA"/>
    <property type="match status" value="1"/>
</dbReference>
<evidence type="ECO:0000313" key="15">
    <source>
        <dbReference type="EMBL" id="CAI0412933.1"/>
    </source>
</evidence>
<dbReference type="SMART" id="SM00382">
    <property type="entry name" value="AAA"/>
    <property type="match status" value="1"/>
</dbReference>
<organism evidence="15 16">
    <name type="scientific">Linum tenue</name>
    <dbReference type="NCBI Taxonomy" id="586396"/>
    <lineage>
        <taxon>Eukaryota</taxon>
        <taxon>Viridiplantae</taxon>
        <taxon>Streptophyta</taxon>
        <taxon>Embryophyta</taxon>
        <taxon>Tracheophyta</taxon>
        <taxon>Spermatophyta</taxon>
        <taxon>Magnoliopsida</taxon>
        <taxon>eudicotyledons</taxon>
        <taxon>Gunneridae</taxon>
        <taxon>Pentapetalae</taxon>
        <taxon>rosids</taxon>
        <taxon>fabids</taxon>
        <taxon>Malpighiales</taxon>
        <taxon>Linaceae</taxon>
        <taxon>Linum</taxon>
    </lineage>
</organism>
<dbReference type="PANTHER" id="PTHR23076:SF97">
    <property type="entry name" value="ATP-DEPENDENT ZINC METALLOPROTEASE YME1L1"/>
    <property type="match status" value="1"/>
</dbReference>
<dbReference type="Gene3D" id="1.20.58.760">
    <property type="entry name" value="Peptidase M41"/>
    <property type="match status" value="1"/>
</dbReference>
<dbReference type="Pfam" id="PF17862">
    <property type="entry name" value="AAA_lid_3"/>
    <property type="match status" value="1"/>
</dbReference>
<dbReference type="Pfam" id="PF01434">
    <property type="entry name" value="Peptidase_M41"/>
    <property type="match status" value="1"/>
</dbReference>
<evidence type="ECO:0000256" key="13">
    <source>
        <dbReference type="SAM" id="Phobius"/>
    </source>
</evidence>
<dbReference type="CDD" id="cd19501">
    <property type="entry name" value="RecA-like_FtsH"/>
    <property type="match status" value="1"/>
</dbReference>
<evidence type="ECO:0000256" key="9">
    <source>
        <dbReference type="ARBA" id="ARBA00022946"/>
    </source>
</evidence>
<evidence type="ECO:0000256" key="4">
    <source>
        <dbReference type="ARBA" id="ARBA00010550"/>
    </source>
</evidence>
<keyword evidence="5" id="KW-0645">Protease</keyword>
<comment type="caution">
    <text evidence="15">The sequence shown here is derived from an EMBL/GenBank/DDBJ whole genome shotgun (WGS) entry which is preliminary data.</text>
</comment>
<comment type="cofactor">
    <cofactor evidence="1">
        <name>Zn(2+)</name>
        <dbReference type="ChEBI" id="CHEBI:29105"/>
    </cofactor>
</comment>
<dbReference type="GO" id="GO:0005524">
    <property type="term" value="F:ATP binding"/>
    <property type="evidence" value="ECO:0007669"/>
    <property type="project" value="UniProtKB-KW"/>
</dbReference>
<evidence type="ECO:0000256" key="12">
    <source>
        <dbReference type="RuleBase" id="RU003651"/>
    </source>
</evidence>
<evidence type="ECO:0000256" key="10">
    <source>
        <dbReference type="ARBA" id="ARBA00023049"/>
    </source>
</evidence>
<dbReference type="GO" id="GO:0016887">
    <property type="term" value="F:ATP hydrolysis activity"/>
    <property type="evidence" value="ECO:0007669"/>
    <property type="project" value="InterPro"/>
</dbReference>
<dbReference type="SUPFAM" id="SSF52540">
    <property type="entry name" value="P-loop containing nucleoside triphosphate hydrolases"/>
    <property type="match status" value="1"/>
</dbReference>
<sequence>MGIWAAFRRRVDYLLASDWLSWFPFWRQEKRLERLIDEADASPQDPVKQTALLAELNKHSPESVIKRFEQREHAVDSRGVAEYLRALVVTNAIADFLPDEQSGKPSSLPALLQELKQRVAGNTDEPFVNPGLSEKQPLHVVMVDRKVSQKSRFAQELISTILFTVAVGLIWLMGAAALQKYIGSLGGIGASGVGSSSSYSPKDHNKEVMPEKNVKTFKDVKGCDDAKQELEEVVEYLKNPSKFTRLGGKLPKGILLTGAPGTGKTLLAKAIAGEAGVPFFYRAGSEFEEMFVGVGARRVRSLFQAAKKKAPCIIFIDEIDAVGSTRKQWEGHTKKTLHQLLVEMDGFEQNEVCSKGIILMAATNLPDILDPALTRPGRFDRHIVVPNPDVRGRQEILELYLKDKPISDDVDVKAIARGTPGFNGADLANLVNIAAIKAAVEGAEKLNGVQLEFAKDRIIMGTERKTMFVSEDSKKLTAYHESGHAIVAFNTEGAHPIHKATIMPRGSALGMVTQLPSNDETSISKKQLLARLDVCMGGRVAEELIFGQDHVTTGASSDLSTATELAQYMVSGK</sequence>
<evidence type="ECO:0000256" key="8">
    <source>
        <dbReference type="ARBA" id="ARBA00022833"/>
    </source>
</evidence>
<dbReference type="InterPro" id="IPR000642">
    <property type="entry name" value="Peptidase_M41"/>
</dbReference>
<dbReference type="InterPro" id="IPR041569">
    <property type="entry name" value="AAA_lid_3"/>
</dbReference>
<keyword evidence="10" id="KW-0482">Metalloprotease</keyword>
<evidence type="ECO:0000256" key="11">
    <source>
        <dbReference type="ARBA" id="ARBA00023128"/>
    </source>
</evidence>
<feature type="transmembrane region" description="Helical" evidence="13">
    <location>
        <begin position="157"/>
        <end position="178"/>
    </location>
</feature>
<accession>A0AAV0JVN9</accession>
<dbReference type="GO" id="GO:0045037">
    <property type="term" value="P:protein import into chloroplast stroma"/>
    <property type="evidence" value="ECO:0007669"/>
    <property type="project" value="TreeGrafter"/>
</dbReference>
<dbReference type="Gene3D" id="3.40.50.300">
    <property type="entry name" value="P-loop containing nucleotide triphosphate hydrolases"/>
    <property type="match status" value="1"/>
</dbReference>
<dbReference type="SUPFAM" id="SSF140990">
    <property type="entry name" value="FtsH protease domain-like"/>
    <property type="match status" value="1"/>
</dbReference>
<keyword evidence="16" id="KW-1185">Reference proteome</keyword>
<dbReference type="Proteomes" id="UP001154282">
    <property type="component" value="Unassembled WGS sequence"/>
</dbReference>